<gene>
    <name evidence="2" type="ORF">L3X38_024562</name>
</gene>
<dbReference type="AlphaFoldDB" id="A0AAD4W1N4"/>
<feature type="region of interest" description="Disordered" evidence="1">
    <location>
        <begin position="1"/>
        <end position="44"/>
    </location>
</feature>
<keyword evidence="3" id="KW-1185">Reference proteome</keyword>
<comment type="caution">
    <text evidence="2">The sequence shown here is derived from an EMBL/GenBank/DDBJ whole genome shotgun (WGS) entry which is preliminary data.</text>
</comment>
<reference evidence="2 3" key="1">
    <citation type="journal article" date="2022" name="G3 (Bethesda)">
        <title>Whole-genome sequence and methylome profiling of the almond [Prunus dulcis (Mill.) D.A. Webb] cultivar 'Nonpareil'.</title>
        <authorList>
            <person name="D'Amico-Willman K.M."/>
            <person name="Ouma W.Z."/>
            <person name="Meulia T."/>
            <person name="Sideli G.M."/>
            <person name="Gradziel T.M."/>
            <person name="Fresnedo-Ramirez J."/>
        </authorList>
    </citation>
    <scope>NUCLEOTIDE SEQUENCE [LARGE SCALE GENOMIC DNA]</scope>
    <source>
        <strain evidence="2">Clone GOH B32 T37-40</strain>
    </source>
</reference>
<dbReference type="Proteomes" id="UP001054821">
    <property type="component" value="Chromosome 4"/>
</dbReference>
<dbReference type="EMBL" id="JAJFAZ020000004">
    <property type="protein sequence ID" value="KAI5334429.1"/>
    <property type="molecule type" value="Genomic_DNA"/>
</dbReference>
<name>A0AAD4W1N4_PRUDU</name>
<accession>A0AAD4W1N4</accession>
<sequence length="164" mass="18489">MRRSQKTPGQLSSQTSHSGQPGPLRPQFSISDPKVPTSPTEFTKHAPGVWSRLRRQIALDRMIGRLPIFLTLTSMIRSIRDSDSLSTNSYTILVVRETTHLELAPIQRSEHIELGYRRIGINPFDCHTIMKFESEHTVLLGMTRDQIKILPPHHGPCAGSSWIA</sequence>
<evidence type="ECO:0000313" key="2">
    <source>
        <dbReference type="EMBL" id="KAI5334429.1"/>
    </source>
</evidence>
<proteinExistence type="predicted"/>
<organism evidence="2 3">
    <name type="scientific">Prunus dulcis</name>
    <name type="common">Almond</name>
    <name type="synonym">Amygdalus dulcis</name>
    <dbReference type="NCBI Taxonomy" id="3755"/>
    <lineage>
        <taxon>Eukaryota</taxon>
        <taxon>Viridiplantae</taxon>
        <taxon>Streptophyta</taxon>
        <taxon>Embryophyta</taxon>
        <taxon>Tracheophyta</taxon>
        <taxon>Spermatophyta</taxon>
        <taxon>Magnoliopsida</taxon>
        <taxon>eudicotyledons</taxon>
        <taxon>Gunneridae</taxon>
        <taxon>Pentapetalae</taxon>
        <taxon>rosids</taxon>
        <taxon>fabids</taxon>
        <taxon>Rosales</taxon>
        <taxon>Rosaceae</taxon>
        <taxon>Amygdaloideae</taxon>
        <taxon>Amygdaleae</taxon>
        <taxon>Prunus</taxon>
    </lineage>
</organism>
<protein>
    <submittedName>
        <fullName evidence="2">Uncharacterized protein</fullName>
    </submittedName>
</protein>
<evidence type="ECO:0000313" key="3">
    <source>
        <dbReference type="Proteomes" id="UP001054821"/>
    </source>
</evidence>
<feature type="compositionally biased region" description="Polar residues" evidence="1">
    <location>
        <begin position="1"/>
        <end position="19"/>
    </location>
</feature>
<evidence type="ECO:0000256" key="1">
    <source>
        <dbReference type="SAM" id="MobiDB-lite"/>
    </source>
</evidence>